<dbReference type="Gene3D" id="1.10.8.60">
    <property type="match status" value="1"/>
</dbReference>
<dbReference type="PROSITE" id="PS00688">
    <property type="entry name" value="SIGMA54_INTERACT_3"/>
    <property type="match status" value="1"/>
</dbReference>
<name>A0ABW8NIX4_9GAMM</name>
<protein>
    <submittedName>
        <fullName evidence="7">Sigma-54-dependent Fis family transcriptional regulator</fullName>
    </submittedName>
</protein>
<accession>A0ABW8NIX4</accession>
<dbReference type="SUPFAM" id="SSF52540">
    <property type="entry name" value="P-loop containing nucleoside triphosphate hydrolases"/>
    <property type="match status" value="1"/>
</dbReference>
<evidence type="ECO:0000256" key="5">
    <source>
        <dbReference type="ARBA" id="ARBA00023163"/>
    </source>
</evidence>
<dbReference type="InterPro" id="IPR025943">
    <property type="entry name" value="Sigma_54_int_dom_ATP-bd_2"/>
</dbReference>
<dbReference type="SMART" id="SM00382">
    <property type="entry name" value="AAA"/>
    <property type="match status" value="1"/>
</dbReference>
<gene>
    <name evidence="7" type="ORF">WG929_10640</name>
</gene>
<dbReference type="InterPro" id="IPR004096">
    <property type="entry name" value="V4R"/>
</dbReference>
<dbReference type="Pfam" id="PF25601">
    <property type="entry name" value="AAA_lid_14"/>
    <property type="match status" value="1"/>
</dbReference>
<dbReference type="InterPro" id="IPR010523">
    <property type="entry name" value="XylR_N"/>
</dbReference>
<evidence type="ECO:0000256" key="4">
    <source>
        <dbReference type="ARBA" id="ARBA00023125"/>
    </source>
</evidence>
<dbReference type="CDD" id="cd00009">
    <property type="entry name" value="AAA"/>
    <property type="match status" value="1"/>
</dbReference>
<comment type="caution">
    <text evidence="7">The sequence shown here is derived from an EMBL/GenBank/DDBJ whole genome shotgun (WGS) entry which is preliminary data.</text>
</comment>
<dbReference type="InterPro" id="IPR027417">
    <property type="entry name" value="P-loop_NTPase"/>
</dbReference>
<dbReference type="Pfam" id="PF00158">
    <property type="entry name" value="Sigma54_activat"/>
    <property type="match status" value="1"/>
</dbReference>
<dbReference type="InterPro" id="IPR002078">
    <property type="entry name" value="Sigma_54_int"/>
</dbReference>
<dbReference type="Pfam" id="PF02830">
    <property type="entry name" value="V4R"/>
    <property type="match status" value="1"/>
</dbReference>
<dbReference type="InterPro" id="IPR058031">
    <property type="entry name" value="AAA_lid_NorR"/>
</dbReference>
<dbReference type="InterPro" id="IPR025662">
    <property type="entry name" value="Sigma_54_int_dom_ATP-bd_1"/>
</dbReference>
<dbReference type="PANTHER" id="PTHR32071">
    <property type="entry name" value="TRANSCRIPTIONAL REGULATORY PROTEIN"/>
    <property type="match status" value="1"/>
</dbReference>
<keyword evidence="2" id="KW-0067">ATP-binding</keyword>
<evidence type="ECO:0000256" key="3">
    <source>
        <dbReference type="ARBA" id="ARBA00023015"/>
    </source>
</evidence>
<dbReference type="PRINTS" id="PR01590">
    <property type="entry name" value="HTHFIS"/>
</dbReference>
<dbReference type="InterPro" id="IPR025944">
    <property type="entry name" value="Sigma_54_int_dom_CS"/>
</dbReference>
<dbReference type="RefSeq" id="WP_416206003.1">
    <property type="nucleotide sequence ID" value="NZ_JBBKTX010000011.1"/>
</dbReference>
<evidence type="ECO:0000313" key="8">
    <source>
        <dbReference type="Proteomes" id="UP001620597"/>
    </source>
</evidence>
<dbReference type="Pfam" id="PF02954">
    <property type="entry name" value="HTH_8"/>
    <property type="match status" value="1"/>
</dbReference>
<keyword evidence="4" id="KW-0238">DNA-binding</keyword>
<sequence length="579" mass="64869">MTTSSATSNNVQPPEVPDAKDLISQIRFCHEKGEIWLQEARMLLIHASDMGILREELVTSMGMERARGFLMRFGYQSGQRDAEVAHKIRSHMSLEQGFMAGVQLHAIEGIVLVVAKKVQLDPSIHHFYGEFDWHGSYEADQYLAKHELSDSPVCWTLLGYASGYTSAFLGMPILYKEVQCRGMGHEHCSIVGKPAEQWEDREAMQRLMTPDHLADELFSLQQQVCHLKASFRQGALDDDLLTNSVGQSEAFMQVCQLIRKASQSRATVLLQGETGVGKEVVARGLHNASDRANKAFIAVNCACIPPDLIEAELFGVEKGAFTGATVSREGRFERANGGTIFLDEVIELSPRAQATLLRVLQENELERVGDNQTRAIDVRVVAATNEDLEKAVKEGRFRADLFFRLNVFPVRIPPLRERLQDIPLLAEYFLEKYQNLYRKQLAGITDKAMQSLIRYKWPGNIRELENMIERGVILTDNGTSIDLCNLFPSLMEPSHPLNVIDQNGSLSASTSQLIVQQNHIRSLIDGGVGLEEVEKQMLQQAMEQSANNITHAAQLLGISRAAMSYRLKKLNDMEKNDSQ</sequence>
<dbReference type="SUPFAM" id="SSF111126">
    <property type="entry name" value="Ligand-binding domain in the NO signalling and Golgi transport"/>
    <property type="match status" value="1"/>
</dbReference>
<dbReference type="PROSITE" id="PS00675">
    <property type="entry name" value="SIGMA54_INTERACT_1"/>
    <property type="match status" value="1"/>
</dbReference>
<dbReference type="EMBL" id="JBBKTX010000011">
    <property type="protein sequence ID" value="MFK4752866.1"/>
    <property type="molecule type" value="Genomic_DNA"/>
</dbReference>
<keyword evidence="3" id="KW-0805">Transcription regulation</keyword>
<dbReference type="PROSITE" id="PS00676">
    <property type="entry name" value="SIGMA54_INTERACT_2"/>
    <property type="match status" value="1"/>
</dbReference>
<dbReference type="InterPro" id="IPR024096">
    <property type="entry name" value="NO_sig/Golgi_transp_ligand-bd"/>
</dbReference>
<evidence type="ECO:0000256" key="1">
    <source>
        <dbReference type="ARBA" id="ARBA00022741"/>
    </source>
</evidence>
<feature type="domain" description="Sigma-54 factor interaction" evidence="6">
    <location>
        <begin position="244"/>
        <end position="473"/>
    </location>
</feature>
<dbReference type="InterPro" id="IPR003593">
    <property type="entry name" value="AAA+_ATPase"/>
</dbReference>
<evidence type="ECO:0000256" key="2">
    <source>
        <dbReference type="ARBA" id="ARBA00022840"/>
    </source>
</evidence>
<evidence type="ECO:0000313" key="7">
    <source>
        <dbReference type="EMBL" id="MFK4752866.1"/>
    </source>
</evidence>
<evidence type="ECO:0000259" key="6">
    <source>
        <dbReference type="PROSITE" id="PS50045"/>
    </source>
</evidence>
<organism evidence="7 8">
    <name type="scientific">Oceanobacter antarcticus</name>
    <dbReference type="NCBI Taxonomy" id="3133425"/>
    <lineage>
        <taxon>Bacteria</taxon>
        <taxon>Pseudomonadati</taxon>
        <taxon>Pseudomonadota</taxon>
        <taxon>Gammaproteobacteria</taxon>
        <taxon>Oceanospirillales</taxon>
        <taxon>Oceanospirillaceae</taxon>
        <taxon>Oceanobacter</taxon>
    </lineage>
</organism>
<dbReference type="Gene3D" id="3.30.1380.20">
    <property type="entry name" value="Trafficking protein particle complex subunit 3"/>
    <property type="match status" value="1"/>
</dbReference>
<dbReference type="Pfam" id="PF06505">
    <property type="entry name" value="XylR_N"/>
    <property type="match status" value="1"/>
</dbReference>
<dbReference type="SMART" id="SM00989">
    <property type="entry name" value="V4R"/>
    <property type="match status" value="1"/>
</dbReference>
<dbReference type="InterPro" id="IPR009057">
    <property type="entry name" value="Homeodomain-like_sf"/>
</dbReference>
<keyword evidence="8" id="KW-1185">Reference proteome</keyword>
<proteinExistence type="predicted"/>
<dbReference type="Gene3D" id="3.40.50.300">
    <property type="entry name" value="P-loop containing nucleotide triphosphate hydrolases"/>
    <property type="match status" value="1"/>
</dbReference>
<dbReference type="InterPro" id="IPR002197">
    <property type="entry name" value="HTH_Fis"/>
</dbReference>
<keyword evidence="5" id="KW-0804">Transcription</keyword>
<keyword evidence="1" id="KW-0547">Nucleotide-binding</keyword>
<dbReference type="PROSITE" id="PS50045">
    <property type="entry name" value="SIGMA54_INTERACT_4"/>
    <property type="match status" value="1"/>
</dbReference>
<dbReference type="Gene3D" id="1.10.10.60">
    <property type="entry name" value="Homeodomain-like"/>
    <property type="match status" value="1"/>
</dbReference>
<dbReference type="SUPFAM" id="SSF46689">
    <property type="entry name" value="Homeodomain-like"/>
    <property type="match status" value="1"/>
</dbReference>
<reference evidence="7 8" key="1">
    <citation type="submission" date="2024-03" db="EMBL/GenBank/DDBJ databases">
        <title>High-quality draft genome sequence of Oceanobacter sp. wDCs-4.</title>
        <authorList>
            <person name="Dong C."/>
        </authorList>
    </citation>
    <scope>NUCLEOTIDE SEQUENCE [LARGE SCALE GENOMIC DNA]</scope>
    <source>
        <strain evidence="8">wDCs-4</strain>
    </source>
</reference>
<dbReference type="Proteomes" id="UP001620597">
    <property type="component" value="Unassembled WGS sequence"/>
</dbReference>
<dbReference type="PANTHER" id="PTHR32071:SF117">
    <property type="entry name" value="PTS-DEPENDENT DIHYDROXYACETONE KINASE OPERON REGULATORY PROTEIN-RELATED"/>
    <property type="match status" value="1"/>
</dbReference>